<dbReference type="EMBL" id="CP133621">
    <property type="protein sequence ID" value="WMV52831.1"/>
    <property type="molecule type" value="Genomic_DNA"/>
</dbReference>
<keyword evidence="2" id="KW-0433">Leucine-rich repeat</keyword>
<feature type="region of interest" description="Disordered" evidence="7">
    <location>
        <begin position="987"/>
        <end position="1042"/>
    </location>
</feature>
<dbReference type="Pfam" id="PF00931">
    <property type="entry name" value="NB-ARC"/>
    <property type="match status" value="1"/>
</dbReference>
<accession>A0AAF0ZVB6</accession>
<evidence type="ECO:0000256" key="6">
    <source>
        <dbReference type="SAM" id="Coils"/>
    </source>
</evidence>
<reference evidence="9" key="1">
    <citation type="submission" date="2023-08" db="EMBL/GenBank/DDBJ databases">
        <title>A de novo genome assembly of Solanum verrucosum Schlechtendal, a Mexican diploid species geographically isolated from the other diploid A-genome species in potato relatives.</title>
        <authorList>
            <person name="Hosaka K."/>
        </authorList>
    </citation>
    <scope>NUCLEOTIDE SEQUENCE</scope>
    <source>
        <tissue evidence="9">Young leaves</tissue>
    </source>
</reference>
<dbReference type="InterPro" id="IPR055414">
    <property type="entry name" value="LRR_R13L4/SHOC2-like"/>
</dbReference>
<keyword evidence="10" id="KW-1185">Reference proteome</keyword>
<keyword evidence="5" id="KW-0067">ATP-binding</keyword>
<dbReference type="InterPro" id="IPR027417">
    <property type="entry name" value="P-loop_NTPase"/>
</dbReference>
<keyword evidence="4" id="KW-0611">Plant defense</keyword>
<dbReference type="GO" id="GO:0043531">
    <property type="term" value="F:ADP binding"/>
    <property type="evidence" value="ECO:0007669"/>
    <property type="project" value="InterPro"/>
</dbReference>
<evidence type="ECO:0000256" key="4">
    <source>
        <dbReference type="ARBA" id="ARBA00022821"/>
    </source>
</evidence>
<gene>
    <name evidence="9" type="ORF">MTR67_046216</name>
</gene>
<feature type="coiled-coil region" evidence="6">
    <location>
        <begin position="34"/>
        <end position="61"/>
    </location>
</feature>
<dbReference type="Gene3D" id="1.10.8.430">
    <property type="entry name" value="Helical domain of apoptotic protease-activating factors"/>
    <property type="match status" value="1"/>
</dbReference>
<evidence type="ECO:0000256" key="5">
    <source>
        <dbReference type="ARBA" id="ARBA00022840"/>
    </source>
</evidence>
<feature type="compositionally biased region" description="Acidic residues" evidence="7">
    <location>
        <begin position="991"/>
        <end position="1034"/>
    </location>
</feature>
<dbReference type="Gene3D" id="3.80.10.10">
    <property type="entry name" value="Ribonuclease Inhibitor"/>
    <property type="match status" value="2"/>
</dbReference>
<keyword evidence="6" id="KW-0175">Coiled coil</keyword>
<dbReference type="PANTHER" id="PTHR33463">
    <property type="entry name" value="NB-ARC DOMAIN-CONTAINING PROTEIN-RELATED"/>
    <property type="match status" value="1"/>
</dbReference>
<protein>
    <recommendedName>
        <fullName evidence="8">AAA+ ATPase domain-containing protein</fullName>
    </recommendedName>
</protein>
<sequence>MELLSTLVESTVTDCLMPPVKRGIGYLYYYNTNITSMEKESENLKKRKTEVQQEKENVRSNLQLISPSGEDWLKSVDSTIAQVDDIMGGRAEVERGYFNGWCPNLKSRYFLSKRAKIITEELTTLQNTVISFDRQIEAIYSNNGEELASRKSQEEEVMEALRDVGVTMIGICGLGGVGKTTLAEKIRLKAKEEFKDVVMVTVSQQLDREGLQGQIAEVLGLKLSGVDWRSRGERLHTRLMDVNSHTLIILDDVWKSLHDLDKHGIPRGSHRCKVILTTRFRNVCAEMDAQRIMEVRNLSEEEAWFLFSQKVGNFGNDPSLIDIAKEVAKECKGLPLAIIILAGALKSKTEPSWKDALRQLRHAEAKNILGMHDKVYQSLRLSYDYLGENDAKKLFLLCSLFQEDSNIWIEELLKYGMGLRIFSGIESLEDARNRLCLLLEILKDSFLLSQARGYKDRVKMHDVVRDVAISIASEGEHNFMVSHDVNSKKFPRKDSYEHFSHMSIVANKFDEHPSPIICPKLKLLMLKLCFEDPFKLQDDFFYEMSNLTVLSLRGDIFKESTILRFPASIQRLSSLRTLCLRDLRLNDVSFIGKLVKLEILSIRDCELDELPEEIGKLTKLIRLEFRNWKIPLTRISAGVLSRLAQLEELHMVGVEDWKDVMYSKLDLPSKLTRYTLKMGRTYFGISNIDHYDKSIGLEVTKPDQLGNWICHLLKESKLVDSRGKSSNNVLAVLQRNKFQNVKCLQLSDCDLVTHLLKRTHKVIKFPNLYSLKLVDLKCLTHICSANVERIEFPLLQIMIFNGLPEFQNFRPTGNNSNPLFDEKVSCPNLEELTIWKLESISALCSHQLPTDYFTKLQTLDVSFCGKLRNLMSPSVAKGLLNLQVLNIANCELMEEVITKEEQQGEGIMTLFPRLAELVLSGLPELGHFFLTNHALEIPILRIVDISGCPKMKTFGQQGMSVSTPILKYGDAVILDLNKWWIQPEFNNNEQEASDDDEASDVDEASDDYEASDDDEASDGDEASDDYEASDDDEAEPSHAKSY</sequence>
<evidence type="ECO:0000256" key="3">
    <source>
        <dbReference type="ARBA" id="ARBA00022737"/>
    </source>
</evidence>
<dbReference type="SUPFAM" id="SSF52540">
    <property type="entry name" value="P-loop containing nucleoside triphosphate hydrolases"/>
    <property type="match status" value="1"/>
</dbReference>
<proteinExistence type="inferred from homology"/>
<dbReference type="PANTHER" id="PTHR33463:SF198">
    <property type="entry name" value="RPP4C3"/>
    <property type="match status" value="1"/>
</dbReference>
<dbReference type="Pfam" id="PF23247">
    <property type="entry name" value="LRR_RPS2"/>
    <property type="match status" value="1"/>
</dbReference>
<dbReference type="GO" id="GO:0006952">
    <property type="term" value="P:defense response"/>
    <property type="evidence" value="ECO:0007669"/>
    <property type="project" value="UniProtKB-KW"/>
</dbReference>
<evidence type="ECO:0000313" key="9">
    <source>
        <dbReference type="EMBL" id="WMV52831.1"/>
    </source>
</evidence>
<keyword evidence="5" id="KW-0547">Nucleotide-binding</keyword>
<dbReference type="Pfam" id="PF23598">
    <property type="entry name" value="LRR_14"/>
    <property type="match status" value="1"/>
</dbReference>
<dbReference type="InterPro" id="IPR002182">
    <property type="entry name" value="NB-ARC"/>
</dbReference>
<evidence type="ECO:0000256" key="2">
    <source>
        <dbReference type="ARBA" id="ARBA00022614"/>
    </source>
</evidence>
<comment type="similarity">
    <text evidence="1">Belongs to the disease resistance NB-LRR family.</text>
</comment>
<dbReference type="InterPro" id="IPR050905">
    <property type="entry name" value="Plant_NBS-LRR"/>
</dbReference>
<feature type="domain" description="AAA+ ATPase" evidence="8">
    <location>
        <begin position="165"/>
        <end position="299"/>
    </location>
</feature>
<dbReference type="GO" id="GO:0005524">
    <property type="term" value="F:ATP binding"/>
    <property type="evidence" value="ECO:0007669"/>
    <property type="project" value="UniProtKB-KW"/>
</dbReference>
<dbReference type="FunFam" id="1.10.8.430:FF:000003">
    <property type="entry name" value="Probable disease resistance protein At5g66910"/>
    <property type="match status" value="1"/>
</dbReference>
<dbReference type="InterPro" id="IPR057135">
    <property type="entry name" value="At4g27190-like_LRR"/>
</dbReference>
<dbReference type="InterPro" id="IPR032675">
    <property type="entry name" value="LRR_dom_sf"/>
</dbReference>
<evidence type="ECO:0000313" key="10">
    <source>
        <dbReference type="Proteomes" id="UP001234989"/>
    </source>
</evidence>
<evidence type="ECO:0000256" key="1">
    <source>
        <dbReference type="ARBA" id="ARBA00008894"/>
    </source>
</evidence>
<dbReference type="Proteomes" id="UP001234989">
    <property type="component" value="Chromosome 10"/>
</dbReference>
<dbReference type="AlphaFoldDB" id="A0AAF0ZVB6"/>
<evidence type="ECO:0000256" key="7">
    <source>
        <dbReference type="SAM" id="MobiDB-lite"/>
    </source>
</evidence>
<dbReference type="InterPro" id="IPR003593">
    <property type="entry name" value="AAA+_ATPase"/>
</dbReference>
<dbReference type="PRINTS" id="PR00364">
    <property type="entry name" value="DISEASERSIST"/>
</dbReference>
<dbReference type="InterPro" id="IPR042197">
    <property type="entry name" value="Apaf_helical"/>
</dbReference>
<dbReference type="Gene3D" id="1.10.10.10">
    <property type="entry name" value="Winged helix-like DNA-binding domain superfamily/Winged helix DNA-binding domain"/>
    <property type="match status" value="1"/>
</dbReference>
<organism evidence="9 10">
    <name type="scientific">Solanum verrucosum</name>
    <dbReference type="NCBI Taxonomy" id="315347"/>
    <lineage>
        <taxon>Eukaryota</taxon>
        <taxon>Viridiplantae</taxon>
        <taxon>Streptophyta</taxon>
        <taxon>Embryophyta</taxon>
        <taxon>Tracheophyta</taxon>
        <taxon>Spermatophyta</taxon>
        <taxon>Magnoliopsida</taxon>
        <taxon>eudicotyledons</taxon>
        <taxon>Gunneridae</taxon>
        <taxon>Pentapetalae</taxon>
        <taxon>asterids</taxon>
        <taxon>lamiids</taxon>
        <taxon>Solanales</taxon>
        <taxon>Solanaceae</taxon>
        <taxon>Solanoideae</taxon>
        <taxon>Solaneae</taxon>
        <taxon>Solanum</taxon>
    </lineage>
</organism>
<dbReference type="Gene3D" id="3.40.50.300">
    <property type="entry name" value="P-loop containing nucleotide triphosphate hydrolases"/>
    <property type="match status" value="1"/>
</dbReference>
<keyword evidence="3" id="KW-0677">Repeat</keyword>
<dbReference type="SMART" id="SM00382">
    <property type="entry name" value="AAA"/>
    <property type="match status" value="1"/>
</dbReference>
<name>A0AAF0ZVB6_SOLVR</name>
<evidence type="ECO:0000259" key="8">
    <source>
        <dbReference type="SMART" id="SM00382"/>
    </source>
</evidence>
<dbReference type="InterPro" id="IPR036388">
    <property type="entry name" value="WH-like_DNA-bd_sf"/>
</dbReference>
<dbReference type="SUPFAM" id="SSF52058">
    <property type="entry name" value="L domain-like"/>
    <property type="match status" value="1"/>
</dbReference>